<evidence type="ECO:0000256" key="1">
    <source>
        <dbReference type="SAM" id="MobiDB-lite"/>
    </source>
</evidence>
<feature type="compositionally biased region" description="Basic and acidic residues" evidence="1">
    <location>
        <begin position="73"/>
        <end position="95"/>
    </location>
</feature>
<evidence type="ECO:0000313" key="2">
    <source>
        <dbReference type="EMBL" id="GJT49900.1"/>
    </source>
</evidence>
<keyword evidence="3" id="KW-1185">Reference proteome</keyword>
<feature type="compositionally biased region" description="Polar residues" evidence="1">
    <location>
        <begin position="62"/>
        <end position="72"/>
    </location>
</feature>
<dbReference type="EMBL" id="BQNB010016276">
    <property type="protein sequence ID" value="GJT49900.1"/>
    <property type="molecule type" value="Genomic_DNA"/>
</dbReference>
<proteinExistence type="predicted"/>
<protein>
    <recommendedName>
        <fullName evidence="4">Reverse transcriptase domain-containing protein</fullName>
    </recommendedName>
</protein>
<feature type="compositionally biased region" description="Polar residues" evidence="1">
    <location>
        <begin position="28"/>
        <end position="46"/>
    </location>
</feature>
<comment type="caution">
    <text evidence="2">The sequence shown here is derived from an EMBL/GenBank/DDBJ whole genome shotgun (WGS) entry which is preliminary data.</text>
</comment>
<evidence type="ECO:0008006" key="4">
    <source>
        <dbReference type="Google" id="ProtNLM"/>
    </source>
</evidence>
<name>A0ABQ5EG63_9ASTR</name>
<accession>A0ABQ5EG63</accession>
<feature type="compositionally biased region" description="Basic residues" evidence="1">
    <location>
        <begin position="303"/>
        <end position="312"/>
    </location>
</feature>
<feature type="region of interest" description="Disordered" evidence="1">
    <location>
        <begin position="290"/>
        <end position="426"/>
    </location>
</feature>
<sequence length="426" mass="48169">MRHMIWSSLANGPPWDNQKRTLTKHRSLQSCSFSTPPQTVPGTNTTEPPPHPSEQGIGKKVSGTQTANLQNLDTHENNDWRISVRDRLGSRDVHSRLGQRRSPSESPPSSDSEDGRRKRRRRVSSSSEDSSDNEDAETGHWKSKNKYREDEDEDMSRPWRRQKVDAFTRRISDFSEDKKRRMPANVKTYDGTGDPDDHLKIFESAATIENWPQPVWCHMFNSMLVGNARNCSANYQQEALMGMKSCEGQFAKFYSKEEVCKNPVSSTVNSAKGVNSAFVGALLGGMPYTSRRAPKFSDLRGPYSRRCRRRGQPRGTQTLRSQEQSGDKSNDRAAVATIATRGQRGRRGTKSTPTGTMDPKGDTRNRRCKLPKTTTNAHSRRATRGERILLDHLVKNIKEGKDKQRSGGKKDAPRDKADTIYMVQSW</sequence>
<feature type="region of interest" description="Disordered" evidence="1">
    <location>
        <begin position="1"/>
        <end position="161"/>
    </location>
</feature>
<feature type="compositionally biased region" description="Basic and acidic residues" evidence="1">
    <location>
        <begin position="383"/>
        <end position="418"/>
    </location>
</feature>
<reference evidence="2" key="1">
    <citation type="journal article" date="2022" name="Int. J. Mol. Sci.">
        <title>Draft Genome of Tanacetum Coccineum: Genomic Comparison of Closely Related Tanacetum-Family Plants.</title>
        <authorList>
            <person name="Yamashiro T."/>
            <person name="Shiraishi A."/>
            <person name="Nakayama K."/>
            <person name="Satake H."/>
        </authorList>
    </citation>
    <scope>NUCLEOTIDE SEQUENCE</scope>
</reference>
<reference evidence="2" key="2">
    <citation type="submission" date="2022-01" db="EMBL/GenBank/DDBJ databases">
        <authorList>
            <person name="Yamashiro T."/>
            <person name="Shiraishi A."/>
            <person name="Satake H."/>
            <person name="Nakayama K."/>
        </authorList>
    </citation>
    <scope>NUCLEOTIDE SEQUENCE</scope>
</reference>
<evidence type="ECO:0000313" key="3">
    <source>
        <dbReference type="Proteomes" id="UP001151760"/>
    </source>
</evidence>
<dbReference type="Proteomes" id="UP001151760">
    <property type="component" value="Unassembled WGS sequence"/>
</dbReference>
<organism evidence="2 3">
    <name type="scientific">Tanacetum coccineum</name>
    <dbReference type="NCBI Taxonomy" id="301880"/>
    <lineage>
        <taxon>Eukaryota</taxon>
        <taxon>Viridiplantae</taxon>
        <taxon>Streptophyta</taxon>
        <taxon>Embryophyta</taxon>
        <taxon>Tracheophyta</taxon>
        <taxon>Spermatophyta</taxon>
        <taxon>Magnoliopsida</taxon>
        <taxon>eudicotyledons</taxon>
        <taxon>Gunneridae</taxon>
        <taxon>Pentapetalae</taxon>
        <taxon>asterids</taxon>
        <taxon>campanulids</taxon>
        <taxon>Asterales</taxon>
        <taxon>Asteraceae</taxon>
        <taxon>Asteroideae</taxon>
        <taxon>Anthemideae</taxon>
        <taxon>Anthemidinae</taxon>
        <taxon>Tanacetum</taxon>
    </lineage>
</organism>
<gene>
    <name evidence="2" type="ORF">Tco_0976057</name>
</gene>